<dbReference type="AlphaFoldDB" id="Q97L58"/>
<name>Q97L58_CLOAB</name>
<feature type="transmembrane region" description="Helical" evidence="6">
    <location>
        <begin position="102"/>
        <end position="119"/>
    </location>
</feature>
<keyword evidence="5 6" id="KW-0472">Membrane</keyword>
<evidence type="ECO:0000256" key="3">
    <source>
        <dbReference type="ARBA" id="ARBA00022692"/>
    </source>
</evidence>
<dbReference type="PIR" id="F96986">
    <property type="entry name" value="F96986"/>
</dbReference>
<comment type="subcellular location">
    <subcellularLocation>
        <location evidence="1">Cell membrane</location>
        <topology evidence="1">Multi-pass membrane protein</topology>
    </subcellularLocation>
</comment>
<dbReference type="OrthoDB" id="45037at2"/>
<keyword evidence="8" id="KW-1185">Reference proteome</keyword>
<gene>
    <name evidence="7" type="ordered locus">CA_C0704</name>
</gene>
<evidence type="ECO:0000256" key="2">
    <source>
        <dbReference type="ARBA" id="ARBA00022475"/>
    </source>
</evidence>
<sequence length="365" mass="38951">MKKDNKIVSGIVNALKSLAFPMASVLVSLFVAVFFVMWSKGYAITQYFQALTDLITIIVKGSFGDKTKILDTMVFVTPLLFTGVANAIAFKTGLFNIGTEGQFTLGLLSAAVIGLIPGLSPWIHVPLIILGGILAGGLWAAVPGFLKAKFGTNEVINSIMMNYIALYFVNLIVLRTPIGIPNKATTPIIKKSAQLIQFSPRSNANIGLIIGILCAVIVYWILSKTVWGYELRAVGTSPLAAEYGGISKAKNIVLAMVISGAIAGLGGAVHLAGFMHSTTDMMGTLGYGFDGISVALLAKNNPIGCIPAAVLFGVLDSSSRLLQLNSIPKEIVYLIQAVVIIFVSTDYIVKYFKNKKRKKEVAING</sequence>
<keyword evidence="4 6" id="KW-1133">Transmembrane helix</keyword>
<dbReference type="PANTHER" id="PTHR47089:SF1">
    <property type="entry name" value="GUANOSINE ABC TRANSPORTER PERMEASE PROTEIN NUPP"/>
    <property type="match status" value="1"/>
</dbReference>
<reference evidence="7 8" key="1">
    <citation type="journal article" date="2001" name="J. Bacteriol.">
        <title>Genome sequence and comparative analysis of the solvent-producing bacterium Clostridium acetobutylicum.</title>
        <authorList>
            <person name="Nolling J."/>
            <person name="Breton G."/>
            <person name="Omelchenko M.V."/>
            <person name="Makarova K.S."/>
            <person name="Zeng Q."/>
            <person name="Gibson R."/>
            <person name="Lee H.M."/>
            <person name="Dubois J."/>
            <person name="Qiu D."/>
            <person name="Hitti J."/>
            <person name="Wolf Y.I."/>
            <person name="Tatusov R.L."/>
            <person name="Sabathe F."/>
            <person name="Doucette-Stamm L."/>
            <person name="Soucaille P."/>
            <person name="Daly M.J."/>
            <person name="Bennett G.N."/>
            <person name="Koonin E.V."/>
            <person name="Smith D.R."/>
        </authorList>
    </citation>
    <scope>NUCLEOTIDE SEQUENCE [LARGE SCALE GENOMIC DNA]</scope>
    <source>
        <strain evidence="8">ATCC 824 / DSM 792 / JCM 1419 / LMG 5710 / VKM B-1787</strain>
    </source>
</reference>
<feature type="transmembrane region" description="Helical" evidence="6">
    <location>
        <begin position="204"/>
        <end position="222"/>
    </location>
</feature>
<dbReference type="GO" id="GO:0022857">
    <property type="term" value="F:transmembrane transporter activity"/>
    <property type="evidence" value="ECO:0007669"/>
    <property type="project" value="InterPro"/>
</dbReference>
<evidence type="ECO:0000313" key="7">
    <source>
        <dbReference type="EMBL" id="AAK78681.1"/>
    </source>
</evidence>
<evidence type="ECO:0000313" key="8">
    <source>
        <dbReference type="Proteomes" id="UP000000814"/>
    </source>
</evidence>
<evidence type="ECO:0000256" key="6">
    <source>
        <dbReference type="SAM" id="Phobius"/>
    </source>
</evidence>
<feature type="transmembrane region" description="Helical" evidence="6">
    <location>
        <begin position="331"/>
        <end position="349"/>
    </location>
</feature>
<keyword evidence="3 6" id="KW-0812">Transmembrane</keyword>
<dbReference type="HOGENOM" id="CLU_040769_0_2_9"/>
<feature type="transmembrane region" description="Helical" evidence="6">
    <location>
        <begin position="252"/>
        <end position="275"/>
    </location>
</feature>
<organism evidence="7 8">
    <name type="scientific">Clostridium acetobutylicum (strain ATCC 824 / DSM 792 / JCM 1419 / IAM 19013 / LMG 5710 / NBRC 13948 / NRRL B-527 / VKM B-1787 / 2291 / W)</name>
    <dbReference type="NCBI Taxonomy" id="272562"/>
    <lineage>
        <taxon>Bacteria</taxon>
        <taxon>Bacillati</taxon>
        <taxon>Bacillota</taxon>
        <taxon>Clostridia</taxon>
        <taxon>Eubacteriales</taxon>
        <taxon>Clostridiaceae</taxon>
        <taxon>Clostridium</taxon>
    </lineage>
</organism>
<evidence type="ECO:0000256" key="5">
    <source>
        <dbReference type="ARBA" id="ARBA00023136"/>
    </source>
</evidence>
<dbReference type="Proteomes" id="UP000000814">
    <property type="component" value="Chromosome"/>
</dbReference>
<dbReference type="EMBL" id="AE001437">
    <property type="protein sequence ID" value="AAK78681.1"/>
    <property type="molecule type" value="Genomic_DNA"/>
</dbReference>
<dbReference type="PATRIC" id="fig|272562.8.peg.907"/>
<feature type="transmembrane region" description="Helical" evidence="6">
    <location>
        <begin position="158"/>
        <end position="178"/>
    </location>
</feature>
<evidence type="ECO:0000256" key="1">
    <source>
        <dbReference type="ARBA" id="ARBA00004651"/>
    </source>
</evidence>
<accession>Q97L58</accession>
<feature type="transmembrane region" description="Helical" evidence="6">
    <location>
        <begin position="125"/>
        <end position="146"/>
    </location>
</feature>
<feature type="transmembrane region" description="Helical" evidence="6">
    <location>
        <begin position="20"/>
        <end position="38"/>
    </location>
</feature>
<dbReference type="PANTHER" id="PTHR47089">
    <property type="entry name" value="ABC TRANSPORTER, PERMEASE PROTEIN"/>
    <property type="match status" value="1"/>
</dbReference>
<dbReference type="InterPro" id="IPR001851">
    <property type="entry name" value="ABC_transp_permease"/>
</dbReference>
<dbReference type="RefSeq" id="WP_010964023.1">
    <property type="nucleotide sequence ID" value="NC_003030.1"/>
</dbReference>
<dbReference type="GO" id="GO:0005886">
    <property type="term" value="C:plasma membrane"/>
    <property type="evidence" value="ECO:0007669"/>
    <property type="project" value="UniProtKB-SubCell"/>
</dbReference>
<dbReference type="CDD" id="cd06580">
    <property type="entry name" value="TM_PBP1_transp_TpRbsC_like"/>
    <property type="match status" value="1"/>
</dbReference>
<dbReference type="Pfam" id="PF02653">
    <property type="entry name" value="BPD_transp_2"/>
    <property type="match status" value="1"/>
</dbReference>
<dbReference type="GeneID" id="44997215"/>
<proteinExistence type="predicted"/>
<evidence type="ECO:0000256" key="4">
    <source>
        <dbReference type="ARBA" id="ARBA00022989"/>
    </source>
</evidence>
<dbReference type="eggNOG" id="COG4603">
    <property type="taxonomic scope" value="Bacteria"/>
</dbReference>
<keyword evidence="2" id="KW-1003">Cell membrane</keyword>
<dbReference type="STRING" id="272562.CA_C0704"/>
<dbReference type="KEGG" id="cac:CA_C0704"/>
<feature type="transmembrane region" description="Helical" evidence="6">
    <location>
        <begin position="69"/>
        <end position="90"/>
    </location>
</feature>
<protein>
    <submittedName>
        <fullName evidence="7">Sugar ABC transporter, permease protein</fullName>
    </submittedName>
</protein>